<sequence length="39" mass="4215">MDDSADDDATPAERLGDSLFGRFSDADIDAVEAVGEERR</sequence>
<evidence type="ECO:0000313" key="1">
    <source>
        <dbReference type="EMBL" id="SDN25631.1"/>
    </source>
</evidence>
<accession>A0A1G9ZXL1</accession>
<protein>
    <submittedName>
        <fullName evidence="1">Uncharacterized protein</fullName>
    </submittedName>
</protein>
<proteinExistence type="predicted"/>
<dbReference type="EMBL" id="FNIA01000023">
    <property type="protein sequence ID" value="SDN25631.1"/>
    <property type="molecule type" value="Genomic_DNA"/>
</dbReference>
<name>A0A1G9ZXL1_9EURY</name>
<dbReference type="STRING" id="996166.SAMN05192554_12310"/>
<keyword evidence="2" id="KW-1185">Reference proteome</keyword>
<dbReference type="AlphaFoldDB" id="A0A1G9ZXL1"/>
<evidence type="ECO:0000313" key="2">
    <source>
        <dbReference type="Proteomes" id="UP000199370"/>
    </source>
</evidence>
<organism evidence="1 2">
    <name type="scientific">Haloarchaeobius iranensis</name>
    <dbReference type="NCBI Taxonomy" id="996166"/>
    <lineage>
        <taxon>Archaea</taxon>
        <taxon>Methanobacteriati</taxon>
        <taxon>Methanobacteriota</taxon>
        <taxon>Stenosarchaea group</taxon>
        <taxon>Halobacteria</taxon>
        <taxon>Halobacteriales</taxon>
        <taxon>Halorubellaceae</taxon>
        <taxon>Haloarchaeobius</taxon>
    </lineage>
</organism>
<gene>
    <name evidence="1" type="ORF">SAMN05192554_12310</name>
</gene>
<reference evidence="1 2" key="1">
    <citation type="submission" date="2016-10" db="EMBL/GenBank/DDBJ databases">
        <authorList>
            <person name="de Groot N.N."/>
        </authorList>
    </citation>
    <scope>NUCLEOTIDE SEQUENCE [LARGE SCALE GENOMIC DNA]</scope>
    <source>
        <strain evidence="2">EB21,IBRC-M 10013,KCTC 4048</strain>
    </source>
</reference>
<dbReference type="Proteomes" id="UP000199370">
    <property type="component" value="Unassembled WGS sequence"/>
</dbReference>